<dbReference type="Proteomes" id="UP000829455">
    <property type="component" value="Chromosome"/>
</dbReference>
<evidence type="ECO:0000313" key="2">
    <source>
        <dbReference type="Proteomes" id="UP000829455"/>
    </source>
</evidence>
<organism evidence="1 2">
    <name type="scientific">Neisseria macacae ATCC 33926</name>
    <dbReference type="NCBI Taxonomy" id="997348"/>
    <lineage>
        <taxon>Bacteria</taxon>
        <taxon>Pseudomonadati</taxon>
        <taxon>Pseudomonadota</taxon>
        <taxon>Betaproteobacteria</taxon>
        <taxon>Neisseriales</taxon>
        <taxon>Neisseriaceae</taxon>
        <taxon>Neisseria</taxon>
    </lineage>
</organism>
<gene>
    <name evidence="1" type="ORF">MON40_07910</name>
</gene>
<protein>
    <submittedName>
        <fullName evidence="1">Uncharacterized protein</fullName>
    </submittedName>
</protein>
<accession>A0ABY3Y6R8</accession>
<dbReference type="EMBL" id="CP094241">
    <property type="protein sequence ID" value="UNV83957.1"/>
    <property type="molecule type" value="Genomic_DNA"/>
</dbReference>
<keyword evidence="2" id="KW-1185">Reference proteome</keyword>
<name>A0ABY3Y6R8_9NEIS</name>
<evidence type="ECO:0000313" key="1">
    <source>
        <dbReference type="EMBL" id="UNV83957.1"/>
    </source>
</evidence>
<proteinExistence type="predicted"/>
<sequence length="118" mass="13288">MKILTGLIASILVSSTPPYISNYHYDPGFGGWFKIILAEQRSKKECGSINISANQINFTFSCNGEIGKGSIPLSRIYFEYKNNILSAQNKQSGKNIFSIYCSNEQFEKIKLYIGNNMQ</sequence>
<reference evidence="1 2" key="1">
    <citation type="submission" date="2022-03" db="EMBL/GenBank/DDBJ databases">
        <title>Genome sequencing of Neisseria macacae.</title>
        <authorList>
            <person name="Baek M.-G."/>
        </authorList>
    </citation>
    <scope>NUCLEOTIDE SEQUENCE [LARGE SCALE GENOMIC DNA]</scope>
    <source>
        <strain evidence="1 2">ATCC 33926</strain>
    </source>
</reference>
<dbReference type="RefSeq" id="WP_036492246.1">
    <property type="nucleotide sequence ID" value="NZ_CP094241.1"/>
</dbReference>